<protein>
    <submittedName>
        <fullName evidence="2">Uncharacterized protein</fullName>
    </submittedName>
</protein>
<accession>A0A6M3KKJ0</accession>
<gene>
    <name evidence="2" type="ORF">MM415A00434_0005</name>
    <name evidence="1" type="ORF">MM415B00370_0082</name>
</gene>
<evidence type="ECO:0000313" key="2">
    <source>
        <dbReference type="EMBL" id="QJA82230.1"/>
    </source>
</evidence>
<evidence type="ECO:0000313" key="1">
    <source>
        <dbReference type="EMBL" id="QJA65964.1"/>
    </source>
</evidence>
<dbReference type="EMBL" id="MT142483">
    <property type="protein sequence ID" value="QJA82230.1"/>
    <property type="molecule type" value="Genomic_DNA"/>
</dbReference>
<sequence length="50" mass="5788">MKLKSQQQVYICFDGPDGLVIQTSFATYLNYYRFLGWELLGEAVELPLEV</sequence>
<dbReference type="EMBL" id="MT141546">
    <property type="protein sequence ID" value="QJA65964.1"/>
    <property type="molecule type" value="Genomic_DNA"/>
</dbReference>
<name>A0A6M3KKJ0_9ZZZZ</name>
<dbReference type="AlphaFoldDB" id="A0A6M3KKJ0"/>
<reference evidence="2" key="1">
    <citation type="submission" date="2020-03" db="EMBL/GenBank/DDBJ databases">
        <title>The deep terrestrial virosphere.</title>
        <authorList>
            <person name="Holmfeldt K."/>
            <person name="Nilsson E."/>
            <person name="Simone D."/>
            <person name="Lopez-Fernandez M."/>
            <person name="Wu X."/>
            <person name="de Brujin I."/>
            <person name="Lundin D."/>
            <person name="Andersson A."/>
            <person name="Bertilsson S."/>
            <person name="Dopson M."/>
        </authorList>
    </citation>
    <scope>NUCLEOTIDE SEQUENCE</scope>
    <source>
        <strain evidence="2">MM415A00434</strain>
        <strain evidence="1">MM415B00370</strain>
    </source>
</reference>
<organism evidence="2">
    <name type="scientific">viral metagenome</name>
    <dbReference type="NCBI Taxonomy" id="1070528"/>
    <lineage>
        <taxon>unclassified sequences</taxon>
        <taxon>metagenomes</taxon>
        <taxon>organismal metagenomes</taxon>
    </lineage>
</organism>
<proteinExistence type="predicted"/>